<feature type="domain" description="Tail specific protease" evidence="2">
    <location>
        <begin position="246"/>
        <end position="452"/>
    </location>
</feature>
<sequence length="480" mass="56112">MKQFIATSLLLLVFFYSQAQETKYLADFDFVIHKIKNDYPGYADKVNEKNLIELKKLENEIRDLMIQYPDSCYQYLNMYTAWFKDYHLRISYQRKAKKRNTTESCEKKYASFNLDSLQKESKSLEGIWIGYRGSFAIKKMDQQYIGISIDLPAYEENQVLFEAIEKGDNEFDLTTYRNYRQFAARQEKASLLENNSVLEIHDDTRYVRKTTNKKSDMAFLLAYLPKYPNGLNTYTLSMSLNDSTFYLRIPGFSSNHCNEIVEKYWKEITTRPNLIIDIRNNGGGQDTYYQKLAELIYTNPYESKGVEWYSTKGIIEDWEKAIKYGHIKKGGEEWSEALVNKMKENIGGFVIHPFYEADTTVTRDTIYSYPKKVGIIINGRNASSAEQFLLTAKNSSKVTLFGNESTAGVLDYSNITPKELPSGKYNLWLPATRSRRLLEKPIDNIGIAPDIYIPMEPAFQLYDRLDDWVYFVQYYLEYQD</sequence>
<accession>A0ABX1WZ25</accession>
<evidence type="ECO:0000259" key="2">
    <source>
        <dbReference type="Pfam" id="PF03572"/>
    </source>
</evidence>
<evidence type="ECO:0000313" key="4">
    <source>
        <dbReference type="Proteomes" id="UP000732105"/>
    </source>
</evidence>
<dbReference type="EMBL" id="RZNH01000033">
    <property type="protein sequence ID" value="NOU61408.1"/>
    <property type="molecule type" value="Genomic_DNA"/>
</dbReference>
<organism evidence="3 4">
    <name type="scientific">Marinifilum caeruleilacunae</name>
    <dbReference type="NCBI Taxonomy" id="2499076"/>
    <lineage>
        <taxon>Bacteria</taxon>
        <taxon>Pseudomonadati</taxon>
        <taxon>Bacteroidota</taxon>
        <taxon>Bacteroidia</taxon>
        <taxon>Marinilabiliales</taxon>
        <taxon>Marinifilaceae</taxon>
    </lineage>
</organism>
<reference evidence="3 4" key="1">
    <citation type="submission" date="2018-12" db="EMBL/GenBank/DDBJ databases">
        <title>Marinifilum JC070 sp. nov., a marine bacterium isolated from Yongle Blue Hole in the South China Sea.</title>
        <authorList>
            <person name="Fu T."/>
        </authorList>
    </citation>
    <scope>NUCLEOTIDE SEQUENCE [LARGE SCALE GENOMIC DNA]</scope>
    <source>
        <strain evidence="3 4">JC070</strain>
    </source>
</reference>
<name>A0ABX1WZ25_9BACT</name>
<dbReference type="PANTHER" id="PTHR32060:SF22">
    <property type="entry name" value="CARBOXYL-TERMINAL-PROCESSING PEPTIDASE 3, CHLOROPLASTIC"/>
    <property type="match status" value="1"/>
</dbReference>
<dbReference type="RefSeq" id="WP_171596672.1">
    <property type="nucleotide sequence ID" value="NZ_RZNH01000033.1"/>
</dbReference>
<keyword evidence="4" id="KW-1185">Reference proteome</keyword>
<evidence type="ECO:0000313" key="3">
    <source>
        <dbReference type="EMBL" id="NOU61408.1"/>
    </source>
</evidence>
<dbReference type="InterPro" id="IPR005151">
    <property type="entry name" value="Tail-specific_protease"/>
</dbReference>
<feature type="signal peptide" evidence="1">
    <location>
        <begin position="1"/>
        <end position="19"/>
    </location>
</feature>
<dbReference type="Gene3D" id="3.90.226.10">
    <property type="entry name" value="2-enoyl-CoA Hydratase, Chain A, domain 1"/>
    <property type="match status" value="1"/>
</dbReference>
<dbReference type="PANTHER" id="PTHR32060">
    <property type="entry name" value="TAIL-SPECIFIC PROTEASE"/>
    <property type="match status" value="1"/>
</dbReference>
<dbReference type="InterPro" id="IPR029045">
    <property type="entry name" value="ClpP/crotonase-like_dom_sf"/>
</dbReference>
<proteinExistence type="predicted"/>
<comment type="caution">
    <text evidence="3">The sequence shown here is derived from an EMBL/GenBank/DDBJ whole genome shotgun (WGS) entry which is preliminary data.</text>
</comment>
<protein>
    <recommendedName>
        <fullName evidence="2">Tail specific protease domain-containing protein</fullName>
    </recommendedName>
</protein>
<dbReference type="Pfam" id="PF03572">
    <property type="entry name" value="Peptidase_S41"/>
    <property type="match status" value="1"/>
</dbReference>
<evidence type="ECO:0000256" key="1">
    <source>
        <dbReference type="SAM" id="SignalP"/>
    </source>
</evidence>
<feature type="chain" id="PRO_5046993944" description="Tail specific protease domain-containing protein" evidence="1">
    <location>
        <begin position="20"/>
        <end position="480"/>
    </location>
</feature>
<gene>
    <name evidence="3" type="ORF">ELS83_16490</name>
</gene>
<dbReference type="Proteomes" id="UP000732105">
    <property type="component" value="Unassembled WGS sequence"/>
</dbReference>
<dbReference type="SUPFAM" id="SSF52096">
    <property type="entry name" value="ClpP/crotonase"/>
    <property type="match status" value="1"/>
</dbReference>
<keyword evidence="1" id="KW-0732">Signal</keyword>